<evidence type="ECO:0000256" key="4">
    <source>
        <dbReference type="ARBA" id="ARBA00023080"/>
    </source>
</evidence>
<dbReference type="NCBIfam" id="TIGR00576">
    <property type="entry name" value="dut"/>
    <property type="match status" value="1"/>
</dbReference>
<dbReference type="PANTHER" id="PTHR11241">
    <property type="entry name" value="DEOXYURIDINE 5'-TRIPHOSPHATE NUCLEOTIDOHYDROLASE"/>
    <property type="match status" value="1"/>
</dbReference>
<evidence type="ECO:0000313" key="6">
    <source>
        <dbReference type="EMBL" id="WZE63425.1"/>
    </source>
</evidence>
<dbReference type="CDD" id="cd07557">
    <property type="entry name" value="trimeric_dUTPase"/>
    <property type="match status" value="1"/>
</dbReference>
<dbReference type="InterPro" id="IPR036157">
    <property type="entry name" value="dUTPase-like_sf"/>
</dbReference>
<comment type="similarity">
    <text evidence="1">Belongs to the dUTPase family.</text>
</comment>
<evidence type="ECO:0000256" key="1">
    <source>
        <dbReference type="ARBA" id="ARBA00006581"/>
    </source>
</evidence>
<dbReference type="GO" id="GO:0006226">
    <property type="term" value="P:dUMP biosynthetic process"/>
    <property type="evidence" value="ECO:0007669"/>
    <property type="project" value="InterPro"/>
</dbReference>
<evidence type="ECO:0000259" key="5">
    <source>
        <dbReference type="Pfam" id="PF00692"/>
    </source>
</evidence>
<dbReference type="GO" id="GO:0000287">
    <property type="term" value="F:magnesium ion binding"/>
    <property type="evidence" value="ECO:0007669"/>
    <property type="project" value="InterPro"/>
</dbReference>
<evidence type="ECO:0000256" key="3">
    <source>
        <dbReference type="ARBA" id="ARBA00022801"/>
    </source>
</evidence>
<dbReference type="InterPro" id="IPR033704">
    <property type="entry name" value="dUTPase_trimeric"/>
</dbReference>
<name>A0AAU6R609_9CAUD</name>
<dbReference type="InterPro" id="IPR008181">
    <property type="entry name" value="dUTPase"/>
</dbReference>
<accession>A0AAU6R609</accession>
<dbReference type="Gene3D" id="2.70.40.10">
    <property type="match status" value="1"/>
</dbReference>
<organism evidence="6">
    <name type="scientific">Micrococcus phage Olihed</name>
    <dbReference type="NCBI Taxonomy" id="3092209"/>
    <lineage>
        <taxon>Viruses</taxon>
        <taxon>Duplodnaviria</taxon>
        <taxon>Heunggongvirae</taxon>
        <taxon>Uroviricota</taxon>
        <taxon>Caudoviricetes</taxon>
    </lineage>
</organism>
<sequence length="160" mass="17543">MAGTRKMQIKVTLDDYAEQLDLGEDLRGEARMPIRAHSDDAGWDLFVSQTVIVPPHGFMDVPSGVSVQLPHGYWGMLTGRSSTIRKRGLLVVQGIIDTGYTGELFSAVWNLTDEPVELKRGERVAQLIILPNATAQTVMRQTEELGETTRGWAGFGSSGI</sequence>
<dbReference type="Pfam" id="PF00692">
    <property type="entry name" value="dUTPase"/>
    <property type="match status" value="1"/>
</dbReference>
<feature type="domain" description="dUTPase-like" evidence="5">
    <location>
        <begin position="29"/>
        <end position="159"/>
    </location>
</feature>
<keyword evidence="4" id="KW-0546">Nucleotide metabolism</keyword>
<reference evidence="6" key="1">
    <citation type="submission" date="2023-10" db="EMBL/GenBank/DDBJ databases">
        <title>Two new lytic phages for Micrococcus sp. strain 1402.</title>
        <authorList>
            <person name="Petrzik K."/>
        </authorList>
    </citation>
    <scope>NUCLEOTIDE SEQUENCE</scope>
</reference>
<dbReference type="PANTHER" id="PTHR11241:SF0">
    <property type="entry name" value="DEOXYURIDINE 5'-TRIPHOSPHATE NUCLEOTIDOHYDROLASE"/>
    <property type="match status" value="1"/>
</dbReference>
<protein>
    <recommendedName>
        <fullName evidence="2">dUTP diphosphatase</fullName>
        <ecNumber evidence="2">3.6.1.23</ecNumber>
    </recommendedName>
</protein>
<keyword evidence="3" id="KW-0378">Hydrolase</keyword>
<dbReference type="EC" id="3.6.1.23" evidence="2"/>
<dbReference type="SUPFAM" id="SSF51283">
    <property type="entry name" value="dUTPase-like"/>
    <property type="match status" value="1"/>
</dbReference>
<dbReference type="GO" id="GO:0046081">
    <property type="term" value="P:dUTP catabolic process"/>
    <property type="evidence" value="ECO:0007669"/>
    <property type="project" value="InterPro"/>
</dbReference>
<dbReference type="InterPro" id="IPR029054">
    <property type="entry name" value="dUTPase-like"/>
</dbReference>
<evidence type="ECO:0000256" key="2">
    <source>
        <dbReference type="ARBA" id="ARBA00012379"/>
    </source>
</evidence>
<dbReference type="EMBL" id="OR756648">
    <property type="protein sequence ID" value="WZE63425.1"/>
    <property type="molecule type" value="Genomic_DNA"/>
</dbReference>
<proteinExistence type="inferred from homology"/>
<dbReference type="GO" id="GO:0004170">
    <property type="term" value="F:dUTP diphosphatase activity"/>
    <property type="evidence" value="ECO:0007669"/>
    <property type="project" value="UniProtKB-EC"/>
</dbReference>